<keyword evidence="1" id="KW-0812">Transmembrane</keyword>
<feature type="transmembrane region" description="Helical" evidence="1">
    <location>
        <begin position="51"/>
        <end position="75"/>
    </location>
</feature>
<protein>
    <recommendedName>
        <fullName evidence="4">DoxX-like protein</fullName>
    </recommendedName>
</protein>
<evidence type="ECO:0000256" key="1">
    <source>
        <dbReference type="SAM" id="Phobius"/>
    </source>
</evidence>
<feature type="transmembrane region" description="Helical" evidence="1">
    <location>
        <begin position="108"/>
        <end position="130"/>
    </location>
</feature>
<evidence type="ECO:0008006" key="4">
    <source>
        <dbReference type="Google" id="ProtNLM"/>
    </source>
</evidence>
<comment type="caution">
    <text evidence="2">The sequence shown here is derived from an EMBL/GenBank/DDBJ whole genome shotgun (WGS) entry which is preliminary data.</text>
</comment>
<organism evidence="2 3">
    <name type="scientific">Aquimarina intermedia</name>
    <dbReference type="NCBI Taxonomy" id="350814"/>
    <lineage>
        <taxon>Bacteria</taxon>
        <taxon>Pseudomonadati</taxon>
        <taxon>Bacteroidota</taxon>
        <taxon>Flavobacteriia</taxon>
        <taxon>Flavobacteriales</taxon>
        <taxon>Flavobacteriaceae</taxon>
        <taxon>Aquimarina</taxon>
    </lineage>
</organism>
<dbReference type="OrthoDB" id="1143964at2"/>
<dbReference type="RefSeq" id="WP_148782763.1">
    <property type="nucleotide sequence ID" value="NZ_VNHU01000005.1"/>
</dbReference>
<feature type="transmembrane region" description="Helical" evidence="1">
    <location>
        <begin position="82"/>
        <end position="102"/>
    </location>
</feature>
<evidence type="ECO:0000313" key="2">
    <source>
        <dbReference type="EMBL" id="TYP73671.1"/>
    </source>
</evidence>
<name>A0A5S5C2N0_9FLAO</name>
<sequence>MVVNVKPPTSFWIVATFALLWNIIEIYFSSFELDMLQENMTTEEFDSMQSIPFWYIVIFLIALFSEMLGSFMLFMRRKVATVFFAIALITLLFIEFYWLFFFDIKKTSIVFSIVIPMMVIGIAAFLYYYSKKAAKKGWLK</sequence>
<keyword evidence="3" id="KW-1185">Reference proteome</keyword>
<dbReference type="Proteomes" id="UP000324376">
    <property type="component" value="Unassembled WGS sequence"/>
</dbReference>
<proteinExistence type="predicted"/>
<accession>A0A5S5C2N0</accession>
<keyword evidence="1" id="KW-0472">Membrane</keyword>
<gene>
    <name evidence="2" type="ORF">BD809_105262</name>
</gene>
<keyword evidence="1" id="KW-1133">Transmembrane helix</keyword>
<feature type="transmembrane region" description="Helical" evidence="1">
    <location>
        <begin position="12"/>
        <end position="31"/>
    </location>
</feature>
<dbReference type="AlphaFoldDB" id="A0A5S5C2N0"/>
<evidence type="ECO:0000313" key="3">
    <source>
        <dbReference type="Proteomes" id="UP000324376"/>
    </source>
</evidence>
<dbReference type="EMBL" id="VNHU01000005">
    <property type="protein sequence ID" value="TYP73671.1"/>
    <property type="molecule type" value="Genomic_DNA"/>
</dbReference>
<reference evidence="2 3" key="1">
    <citation type="submission" date="2019-07" db="EMBL/GenBank/DDBJ databases">
        <title>Genomic Encyclopedia of Archaeal and Bacterial Type Strains, Phase II (KMG-II): from individual species to whole genera.</title>
        <authorList>
            <person name="Goeker M."/>
        </authorList>
    </citation>
    <scope>NUCLEOTIDE SEQUENCE [LARGE SCALE GENOMIC DNA]</scope>
    <source>
        <strain evidence="2 3">DSM 17527</strain>
    </source>
</reference>